<feature type="binding site" evidence="6">
    <location>
        <position position="72"/>
    </location>
    <ligand>
        <name>S-adenosyl-L-methionine</name>
        <dbReference type="ChEBI" id="CHEBI:59789"/>
    </ligand>
</feature>
<organism evidence="7 8">
    <name type="scientific">Rhodobacter capsulatus</name>
    <name type="common">Rhodopseudomonas capsulata</name>
    <dbReference type="NCBI Taxonomy" id="1061"/>
    <lineage>
        <taxon>Bacteria</taxon>
        <taxon>Pseudomonadati</taxon>
        <taxon>Pseudomonadota</taxon>
        <taxon>Alphaproteobacteria</taxon>
        <taxon>Rhodobacterales</taxon>
        <taxon>Rhodobacter group</taxon>
        <taxon>Rhodobacter</taxon>
    </lineage>
</organism>
<comment type="catalytic activity">
    <reaction evidence="6">
        <text>guanosine(527) in 16S rRNA + S-adenosyl-L-methionine = N(7)-methylguanosine(527) in 16S rRNA + S-adenosyl-L-homocysteine</text>
        <dbReference type="Rhea" id="RHEA:42732"/>
        <dbReference type="Rhea" id="RHEA-COMP:10209"/>
        <dbReference type="Rhea" id="RHEA-COMP:10210"/>
        <dbReference type="ChEBI" id="CHEBI:57856"/>
        <dbReference type="ChEBI" id="CHEBI:59789"/>
        <dbReference type="ChEBI" id="CHEBI:74269"/>
        <dbReference type="ChEBI" id="CHEBI:74480"/>
        <dbReference type="EC" id="2.1.1.170"/>
    </reaction>
</comment>
<dbReference type="PANTHER" id="PTHR31760:SF0">
    <property type="entry name" value="S-ADENOSYL-L-METHIONINE-DEPENDENT METHYLTRANSFERASES SUPERFAMILY PROTEIN"/>
    <property type="match status" value="1"/>
</dbReference>
<accession>A0A1G7EHV2</accession>
<evidence type="ECO:0000313" key="7">
    <source>
        <dbReference type="EMBL" id="SDE63244.1"/>
    </source>
</evidence>
<dbReference type="Pfam" id="PF02527">
    <property type="entry name" value="GidB"/>
    <property type="match status" value="1"/>
</dbReference>
<evidence type="ECO:0000256" key="5">
    <source>
        <dbReference type="ARBA" id="ARBA00022691"/>
    </source>
</evidence>
<dbReference type="HAMAP" id="MF_00074">
    <property type="entry name" value="16SrRNA_methyltr_G"/>
    <property type="match status" value="1"/>
</dbReference>
<comment type="function">
    <text evidence="6">Specifically methylates the N7 position of guanine in position 527 of 16S rRNA.</text>
</comment>
<evidence type="ECO:0000313" key="8">
    <source>
        <dbReference type="Proteomes" id="UP000183812"/>
    </source>
</evidence>
<dbReference type="GO" id="GO:0070043">
    <property type="term" value="F:rRNA (guanine-N7-)-methyltransferase activity"/>
    <property type="evidence" value="ECO:0007669"/>
    <property type="project" value="UniProtKB-UniRule"/>
</dbReference>
<keyword evidence="4 6" id="KW-0808">Transferase</keyword>
<protein>
    <recommendedName>
        <fullName evidence="6">Ribosomal RNA small subunit methyltransferase G</fullName>
        <ecNumber evidence="6">2.1.1.170</ecNumber>
    </recommendedName>
    <alternativeName>
        <fullName evidence="6">16S rRNA 7-methylguanosine methyltransferase</fullName>
        <shortName evidence="6">16S rRNA m7G methyltransferase</shortName>
    </alternativeName>
</protein>
<dbReference type="InterPro" id="IPR003682">
    <property type="entry name" value="rRNA_ssu_MeTfrase_G"/>
</dbReference>
<dbReference type="OrthoDB" id="9808773at2"/>
<dbReference type="GO" id="GO:0005829">
    <property type="term" value="C:cytosol"/>
    <property type="evidence" value="ECO:0007669"/>
    <property type="project" value="TreeGrafter"/>
</dbReference>
<comment type="similarity">
    <text evidence="6">Belongs to the methyltransferase superfamily. RNA methyltransferase RsmG family.</text>
</comment>
<evidence type="ECO:0000256" key="6">
    <source>
        <dbReference type="HAMAP-Rule" id="MF_00074"/>
    </source>
</evidence>
<dbReference type="NCBIfam" id="TIGR00138">
    <property type="entry name" value="rsmG_gidB"/>
    <property type="match status" value="1"/>
</dbReference>
<dbReference type="Proteomes" id="UP000183812">
    <property type="component" value="Unassembled WGS sequence"/>
</dbReference>
<reference evidence="7 8" key="1">
    <citation type="submission" date="2016-10" db="EMBL/GenBank/DDBJ databases">
        <authorList>
            <person name="de Groot N.N."/>
        </authorList>
    </citation>
    <scope>NUCLEOTIDE SEQUENCE [LARGE SCALE GENOMIC DNA]</scope>
    <source>
        <strain evidence="8">DSM 938 / 37b4</strain>
    </source>
</reference>
<evidence type="ECO:0000256" key="1">
    <source>
        <dbReference type="ARBA" id="ARBA00022490"/>
    </source>
</evidence>
<dbReference type="SUPFAM" id="SSF53335">
    <property type="entry name" value="S-adenosyl-L-methionine-dependent methyltransferases"/>
    <property type="match status" value="1"/>
</dbReference>
<keyword evidence="3 6" id="KW-0489">Methyltransferase</keyword>
<dbReference type="AlphaFoldDB" id="A0A1G7EHV2"/>
<dbReference type="Gene3D" id="3.40.50.150">
    <property type="entry name" value="Vaccinia Virus protein VP39"/>
    <property type="match status" value="1"/>
</dbReference>
<comment type="caution">
    <text evidence="6">Lacks conserved residue(s) required for the propagation of feature annotation.</text>
</comment>
<dbReference type="EC" id="2.1.1.170" evidence="6"/>
<keyword evidence="5 6" id="KW-0949">S-adenosyl-L-methionine</keyword>
<feature type="binding site" evidence="6">
    <location>
        <begin position="126"/>
        <end position="127"/>
    </location>
    <ligand>
        <name>S-adenosyl-L-methionine</name>
        <dbReference type="ChEBI" id="CHEBI:59789"/>
    </ligand>
</feature>
<feature type="binding site" evidence="6">
    <location>
        <position position="140"/>
    </location>
    <ligand>
        <name>S-adenosyl-L-methionine</name>
        <dbReference type="ChEBI" id="CHEBI:59789"/>
    </ligand>
</feature>
<gene>
    <name evidence="6" type="primary">rsmG</name>
    <name evidence="7" type="ORF">SAMN04244550_00781</name>
</gene>
<comment type="subcellular location">
    <subcellularLocation>
        <location evidence="6">Cytoplasm</location>
    </subcellularLocation>
</comment>
<dbReference type="EMBL" id="FNAY01000002">
    <property type="protein sequence ID" value="SDE63244.1"/>
    <property type="molecule type" value="Genomic_DNA"/>
</dbReference>
<dbReference type="RefSeq" id="WP_074552884.1">
    <property type="nucleotide sequence ID" value="NZ_CP119563.1"/>
</dbReference>
<evidence type="ECO:0000256" key="4">
    <source>
        <dbReference type="ARBA" id="ARBA00022679"/>
    </source>
</evidence>
<evidence type="ECO:0000256" key="3">
    <source>
        <dbReference type="ARBA" id="ARBA00022603"/>
    </source>
</evidence>
<dbReference type="InterPro" id="IPR029063">
    <property type="entry name" value="SAM-dependent_MTases_sf"/>
</dbReference>
<keyword evidence="2 6" id="KW-0698">rRNA processing</keyword>
<dbReference type="PANTHER" id="PTHR31760">
    <property type="entry name" value="S-ADENOSYL-L-METHIONINE-DEPENDENT METHYLTRANSFERASES SUPERFAMILY PROTEIN"/>
    <property type="match status" value="1"/>
</dbReference>
<name>A0A1G7EHV2_RHOCA</name>
<evidence type="ECO:0000256" key="2">
    <source>
        <dbReference type="ARBA" id="ARBA00022552"/>
    </source>
</evidence>
<feature type="binding site" evidence="6">
    <location>
        <position position="77"/>
    </location>
    <ligand>
        <name>S-adenosyl-L-methionine</name>
        <dbReference type="ChEBI" id="CHEBI:59789"/>
    </ligand>
</feature>
<sequence>MTGPEAFVNQVDVSRETIRLLERLEALLKKWNPAINLVSPNTLAEIWTRHFLDSAQILQSVAQAPKHWGDLGSGGGFPGLVVGVLAKEQFPDMRLTLVESDKRKAAFLLNSVRDLGLSAVVADQRIESLEPLKADVLSARALAPLETLLSYAERHLSPAGIALFPKGNRWREEVAQAQQKWSFEVEPKPSATDPESVVLNIKGLHRA</sequence>
<keyword evidence="1 6" id="KW-0963">Cytoplasm</keyword>
<dbReference type="PIRSF" id="PIRSF003078">
    <property type="entry name" value="GidB"/>
    <property type="match status" value="1"/>
</dbReference>
<proteinExistence type="inferred from homology"/>